<accession>A0A934U479</accession>
<protein>
    <submittedName>
        <fullName evidence="7">Aromatic acid exporter family protein</fullName>
    </submittedName>
</protein>
<reference evidence="7" key="1">
    <citation type="submission" date="2020-12" db="EMBL/GenBank/DDBJ databases">
        <title>Antrihabitans popcorni sp. nov. and Antrihabitans auranticaus sp. nov., isolated from a larva cave.</title>
        <authorList>
            <person name="Lee S.D."/>
            <person name="Kim I.S."/>
        </authorList>
    </citation>
    <scope>NUCLEOTIDE SEQUENCE</scope>
    <source>
        <strain evidence="7">YC3-6</strain>
    </source>
</reference>
<evidence type="ECO:0000256" key="1">
    <source>
        <dbReference type="ARBA" id="ARBA00004141"/>
    </source>
</evidence>
<comment type="caution">
    <text evidence="7">The sequence shown here is derived from an EMBL/GenBank/DDBJ whole genome shotgun (WGS) entry which is preliminary data.</text>
</comment>
<feature type="transmembrane region" description="Helical" evidence="5">
    <location>
        <begin position="180"/>
        <end position="200"/>
    </location>
</feature>
<sequence>MQSVSRTSTRAASTCSKIAIHAPQKHLASTRRFVPNRAKTKDRVRDSLHRVRASLLPILQCALAAGGAWWIATEVVGHPKPFFAPIAAVVSLGIALGARMRRSIELIVGVSVGIGIGDLLIVLIGSGTWQIVLVVALAMTIAVLLDGGPIIAVQAASSAVLVATLLPPGASGNFDRMLDALVGGLMGIAVVAIVPTHPMLRARDTAGEVLGVASDVLRLCADGLMEQNPKLLVEALKQARASQTKLDALRNDLTSGREISRISPLHWNTRSRVVRLDAMAEPLDNALRNIRVLVRRSLSLVRDDEILDPRLVDEVEKLSHAVDVLRSMILAKPGEDPDELEVQRVLRAVAAGARYELVSRGGLSANVVLAQLRSTIVDLLQASGLDRKAALSMLPPTVEHPYVVPVEGIGPDEAAT</sequence>
<proteinExistence type="predicted"/>
<dbReference type="InterPro" id="IPR049453">
    <property type="entry name" value="Memb_transporter_dom"/>
</dbReference>
<dbReference type="GO" id="GO:0016020">
    <property type="term" value="C:membrane"/>
    <property type="evidence" value="ECO:0007669"/>
    <property type="project" value="UniProtKB-SubCell"/>
</dbReference>
<evidence type="ECO:0000256" key="5">
    <source>
        <dbReference type="SAM" id="Phobius"/>
    </source>
</evidence>
<evidence type="ECO:0000313" key="8">
    <source>
        <dbReference type="Proteomes" id="UP000655868"/>
    </source>
</evidence>
<evidence type="ECO:0000256" key="3">
    <source>
        <dbReference type="ARBA" id="ARBA00022989"/>
    </source>
</evidence>
<dbReference type="AlphaFoldDB" id="A0A934U479"/>
<evidence type="ECO:0000259" key="6">
    <source>
        <dbReference type="Pfam" id="PF13515"/>
    </source>
</evidence>
<keyword evidence="3 5" id="KW-1133">Transmembrane helix</keyword>
<feature type="domain" description="Integral membrane bound transporter" evidence="6">
    <location>
        <begin position="69"/>
        <end position="190"/>
    </location>
</feature>
<name>A0A934U479_9NOCA</name>
<evidence type="ECO:0000256" key="4">
    <source>
        <dbReference type="ARBA" id="ARBA00023136"/>
    </source>
</evidence>
<evidence type="ECO:0000256" key="2">
    <source>
        <dbReference type="ARBA" id="ARBA00022692"/>
    </source>
</evidence>
<dbReference type="Proteomes" id="UP000655868">
    <property type="component" value="Unassembled WGS sequence"/>
</dbReference>
<organism evidence="7 8">
    <name type="scientific">Antrihabitans stalagmiti</name>
    <dbReference type="NCBI Taxonomy" id="2799499"/>
    <lineage>
        <taxon>Bacteria</taxon>
        <taxon>Bacillati</taxon>
        <taxon>Actinomycetota</taxon>
        <taxon>Actinomycetes</taxon>
        <taxon>Mycobacteriales</taxon>
        <taxon>Nocardiaceae</taxon>
        <taxon>Antrihabitans</taxon>
    </lineage>
</organism>
<feature type="transmembrane region" description="Helical" evidence="5">
    <location>
        <begin position="82"/>
        <end position="98"/>
    </location>
</feature>
<dbReference type="EMBL" id="JAEMNV010000003">
    <property type="protein sequence ID" value="MBJ8339558.1"/>
    <property type="molecule type" value="Genomic_DNA"/>
</dbReference>
<comment type="subcellular location">
    <subcellularLocation>
        <location evidence="1">Membrane</location>
        <topology evidence="1">Multi-pass membrane protein</topology>
    </subcellularLocation>
</comment>
<keyword evidence="4 5" id="KW-0472">Membrane</keyword>
<feature type="transmembrane region" description="Helical" evidence="5">
    <location>
        <begin position="150"/>
        <end position="168"/>
    </location>
</feature>
<gene>
    <name evidence="7" type="ORF">JGU71_11740</name>
</gene>
<evidence type="ECO:0000313" key="7">
    <source>
        <dbReference type="EMBL" id="MBJ8339558.1"/>
    </source>
</evidence>
<feature type="transmembrane region" description="Helical" evidence="5">
    <location>
        <begin position="51"/>
        <end position="70"/>
    </location>
</feature>
<keyword evidence="8" id="KW-1185">Reference proteome</keyword>
<dbReference type="Pfam" id="PF13515">
    <property type="entry name" value="FUSC_2"/>
    <property type="match status" value="1"/>
</dbReference>
<keyword evidence="2 5" id="KW-0812">Transmembrane</keyword>